<dbReference type="RefSeq" id="WP_165587008.1">
    <property type="nucleotide sequence ID" value="NZ_AQQZ01000028.1"/>
</dbReference>
<comment type="caution">
    <text evidence="2">The sequence shown here is derived from an EMBL/GenBank/DDBJ whole genome shotgun (WGS) entry which is preliminary data.</text>
</comment>
<proteinExistence type="predicted"/>
<evidence type="ECO:0000259" key="1">
    <source>
        <dbReference type="Pfam" id="PF20432"/>
    </source>
</evidence>
<dbReference type="Proteomes" id="UP000036938">
    <property type="component" value="Unassembled WGS sequence"/>
</dbReference>
<protein>
    <recommendedName>
        <fullName evidence="1">Antitoxin Xre-like helix-turn-helix domain-containing protein</fullName>
    </recommendedName>
</protein>
<feature type="domain" description="Antitoxin Xre-like helix-turn-helix" evidence="1">
    <location>
        <begin position="27"/>
        <end position="79"/>
    </location>
</feature>
<dbReference type="AlphaFoldDB" id="A0A0L1JJF0"/>
<organism evidence="2 3">
    <name type="scientific">Pseudaestuariivita atlantica</name>
    <dbReference type="NCBI Taxonomy" id="1317121"/>
    <lineage>
        <taxon>Bacteria</taxon>
        <taxon>Pseudomonadati</taxon>
        <taxon>Pseudomonadota</taxon>
        <taxon>Alphaproteobacteria</taxon>
        <taxon>Rhodobacterales</taxon>
        <taxon>Paracoccaceae</taxon>
        <taxon>Pseudaestuariivita</taxon>
    </lineage>
</organism>
<evidence type="ECO:0000313" key="2">
    <source>
        <dbReference type="EMBL" id="KNG91837.1"/>
    </source>
</evidence>
<keyword evidence="3" id="KW-1185">Reference proteome</keyword>
<dbReference type="InterPro" id="IPR046847">
    <property type="entry name" value="Xre-like_HTH"/>
</dbReference>
<sequence length="138" mass="14728">MLEPVQFAPEDVTVQPVAEADKITAIVKAVVRAADAWGLSNTEAAALFDVPSATWSRMKAGTYKGTLDQDKVTRASLLIGLFKGLRLLFNGPLTYGWPKSANTGPGFNGRTPVQVMCDGGIPAMMKVRQHIDALRGGV</sequence>
<reference evidence="2 3" key="1">
    <citation type="journal article" date="2015" name="Int. J. Syst. Evol. Microbiol.">
        <title>Aestuariivita atlantica sp. nov., isolated from deep sea sediment of the Atlantic Ocean.</title>
        <authorList>
            <person name="Li G."/>
            <person name="Lai Q."/>
            <person name="Du Y."/>
            <person name="Liu X."/>
            <person name="Sun F."/>
            <person name="Shao Z."/>
        </authorList>
    </citation>
    <scope>NUCLEOTIDE SEQUENCE [LARGE SCALE GENOMIC DNA]</scope>
    <source>
        <strain evidence="2 3">22II-S11-z3</strain>
    </source>
</reference>
<dbReference type="PATRIC" id="fig|1317121.7.peg.1888"/>
<dbReference type="EMBL" id="AQQZ01000028">
    <property type="protein sequence ID" value="KNG91837.1"/>
    <property type="molecule type" value="Genomic_DNA"/>
</dbReference>
<dbReference type="STRING" id="1317121.ATO11_20585"/>
<evidence type="ECO:0000313" key="3">
    <source>
        <dbReference type="Proteomes" id="UP000036938"/>
    </source>
</evidence>
<gene>
    <name evidence="2" type="ORF">ATO11_20585</name>
</gene>
<dbReference type="Pfam" id="PF20432">
    <property type="entry name" value="Xre-like-HTH"/>
    <property type="match status" value="1"/>
</dbReference>
<dbReference type="GO" id="GO:0003677">
    <property type="term" value="F:DNA binding"/>
    <property type="evidence" value="ECO:0007669"/>
    <property type="project" value="InterPro"/>
</dbReference>
<accession>A0A0L1JJF0</accession>
<name>A0A0L1JJF0_9RHOB</name>